<dbReference type="Pfam" id="PF01258">
    <property type="entry name" value="zf-dskA_traR"/>
    <property type="match status" value="1"/>
</dbReference>
<dbReference type="EMBL" id="ONZI01000002">
    <property type="protein sequence ID" value="SPJ33464.1"/>
    <property type="molecule type" value="Genomic_DNA"/>
</dbReference>
<dbReference type="PROSITE" id="PS51128">
    <property type="entry name" value="ZF_DKSA_2"/>
    <property type="match status" value="1"/>
</dbReference>
<evidence type="ECO:0000313" key="7">
    <source>
        <dbReference type="Proteomes" id="UP000244934"/>
    </source>
</evidence>
<dbReference type="Proteomes" id="UP000244934">
    <property type="component" value="Unassembled WGS sequence"/>
</dbReference>
<keyword evidence="1" id="KW-0479">Metal-binding</keyword>
<accession>A0A2R8CL27</accession>
<organism evidence="6 7">
    <name type="scientific">Kushneria phyllosphaerae</name>
    <dbReference type="NCBI Taxonomy" id="2100822"/>
    <lineage>
        <taxon>Bacteria</taxon>
        <taxon>Pseudomonadati</taxon>
        <taxon>Pseudomonadota</taxon>
        <taxon>Gammaproteobacteria</taxon>
        <taxon>Oceanospirillales</taxon>
        <taxon>Halomonadaceae</taxon>
        <taxon>Kushneria</taxon>
    </lineage>
</organism>
<dbReference type="AlphaFoldDB" id="A0A2R8CL27"/>
<proteinExistence type="predicted"/>
<reference evidence="7" key="1">
    <citation type="submission" date="2018-03" db="EMBL/GenBank/DDBJ databases">
        <authorList>
            <person name="Navarro De La Torre S."/>
        </authorList>
    </citation>
    <scope>NUCLEOTIDE SEQUENCE [LARGE SCALE GENOMIC DNA]</scope>
    <source>
        <strain evidence="7">EAod3</strain>
    </source>
</reference>
<evidence type="ECO:0000256" key="2">
    <source>
        <dbReference type="ARBA" id="ARBA00022771"/>
    </source>
</evidence>
<dbReference type="OrthoDB" id="962301at2"/>
<keyword evidence="7" id="KW-1185">Reference proteome</keyword>
<evidence type="ECO:0000256" key="1">
    <source>
        <dbReference type="ARBA" id="ARBA00022723"/>
    </source>
</evidence>
<keyword evidence="2" id="KW-0863">Zinc-finger</keyword>
<dbReference type="PANTHER" id="PTHR38777:SF1">
    <property type="entry name" value="DNAK SUPPRESSOR PROTEIN"/>
    <property type="match status" value="1"/>
</dbReference>
<keyword evidence="3" id="KW-0862">Zinc</keyword>
<evidence type="ECO:0000256" key="4">
    <source>
        <dbReference type="PROSITE-ProRule" id="PRU00510"/>
    </source>
</evidence>
<dbReference type="GO" id="GO:1900378">
    <property type="term" value="P:positive regulation of secondary metabolite biosynthetic process"/>
    <property type="evidence" value="ECO:0007669"/>
    <property type="project" value="TreeGrafter"/>
</dbReference>
<dbReference type="GO" id="GO:0008270">
    <property type="term" value="F:zinc ion binding"/>
    <property type="evidence" value="ECO:0007669"/>
    <property type="project" value="UniProtKB-KW"/>
</dbReference>
<gene>
    <name evidence="6" type="primary">dksA_2</name>
    <name evidence="6" type="ORF">KSP9073_01473</name>
</gene>
<name>A0A2R8CL27_9GAMM</name>
<feature type="domain" description="Zinc finger DksA/TraR C4-type" evidence="5">
    <location>
        <begin position="36"/>
        <end position="67"/>
    </location>
</feature>
<dbReference type="InterPro" id="IPR000962">
    <property type="entry name" value="Znf_DskA_TraR"/>
</dbReference>
<evidence type="ECO:0000256" key="3">
    <source>
        <dbReference type="ARBA" id="ARBA00022833"/>
    </source>
</evidence>
<dbReference type="InterPro" id="IPR020458">
    <property type="entry name" value="Znf_DskA_TraR_CS"/>
</dbReference>
<dbReference type="InterPro" id="IPR012783">
    <property type="entry name" value="Znf_C4_TraR"/>
</dbReference>
<dbReference type="NCBIfam" id="TIGR02419">
    <property type="entry name" value="C4_traR_proteo"/>
    <property type="match status" value="1"/>
</dbReference>
<sequence length="74" mass="8156">MADAADYATDYQIRQLDQQLAAQRALSAVTAVTSPECEDCGLDIPRARRQAAPHVTTCIDCQSIREHKAKGVRR</sequence>
<evidence type="ECO:0000259" key="5">
    <source>
        <dbReference type="Pfam" id="PF01258"/>
    </source>
</evidence>
<dbReference type="RefSeq" id="WP_108842308.1">
    <property type="nucleotide sequence ID" value="NZ_ONZI01000002.1"/>
</dbReference>
<dbReference type="Gene3D" id="1.20.120.910">
    <property type="entry name" value="DksA, coiled-coil domain"/>
    <property type="match status" value="1"/>
</dbReference>
<feature type="zinc finger region" description="dksA C4-type" evidence="4">
    <location>
        <begin position="37"/>
        <end position="61"/>
    </location>
</feature>
<dbReference type="SUPFAM" id="SSF57716">
    <property type="entry name" value="Glucocorticoid receptor-like (DNA-binding domain)"/>
    <property type="match status" value="1"/>
</dbReference>
<dbReference type="PANTHER" id="PTHR38777">
    <property type="entry name" value="FELS-2 PROPHAGE PROTEIN"/>
    <property type="match status" value="1"/>
</dbReference>
<dbReference type="PROSITE" id="PS01102">
    <property type="entry name" value="ZF_DKSA_1"/>
    <property type="match status" value="1"/>
</dbReference>
<evidence type="ECO:0000313" key="6">
    <source>
        <dbReference type="EMBL" id="SPJ33464.1"/>
    </source>
</evidence>
<protein>
    <submittedName>
        <fullName evidence="6">RNA polymerase-binding transcription factor DksA</fullName>
    </submittedName>
</protein>